<dbReference type="AlphaFoldDB" id="A0A1Y1V6B8"/>
<proteinExistence type="predicted"/>
<feature type="compositionally biased region" description="Acidic residues" evidence="1">
    <location>
        <begin position="26"/>
        <end position="62"/>
    </location>
</feature>
<dbReference type="Proteomes" id="UP000193944">
    <property type="component" value="Unassembled WGS sequence"/>
</dbReference>
<comment type="caution">
    <text evidence="2">The sequence shown here is derived from an EMBL/GenBank/DDBJ whole genome shotgun (WGS) entry which is preliminary data.</text>
</comment>
<dbReference type="Gene3D" id="1.10.601.10">
    <property type="entry name" value="RNA Polymerase Primary Sigma Factor"/>
    <property type="match status" value="1"/>
</dbReference>
<dbReference type="EMBL" id="MCFG01000761">
    <property type="protein sequence ID" value="ORX46953.1"/>
    <property type="molecule type" value="Genomic_DNA"/>
</dbReference>
<evidence type="ECO:0000313" key="3">
    <source>
        <dbReference type="Proteomes" id="UP000193944"/>
    </source>
</evidence>
<keyword evidence="3" id="KW-1185">Reference proteome</keyword>
<accession>A0A1Y1V6B8</accession>
<gene>
    <name evidence="2" type="ORF">BCR32DRAFT_288239</name>
</gene>
<sequence>MEYSAGLAFYWLIDLNENNNRNKDKEEEEDEEEEEEEEEEEDDDEEEEEEDDDDDGGDDDEYIDKSYRKRKRKGKGKRKIKRKKKRRINKRKKVIKKKRKKNIKVDDVEKYNKVIKEGLQWILNRRPDITASSLLGIPPTLYRLYSLALKFRIHTSKMNPNNPLMYALFPTNHHQKKSLSKKSFAYKVVCSESIFSYSNKYGLPPPEKKFNKETHEEIPSTPLDDLEKRIKIMISNKFREGIMGKCILPSTRVNAEGISDNYITSTDRCVFIKDNTLRKRAIAWRFNSVGINHKKNRCPVCKEPFNRRHIKFCDIASIPTFEKILNTKDLQQYRFDLQRNELPDNYNILDSLLNHKRYKTFSRFMQELYTYWELNK</sequence>
<feature type="compositionally biased region" description="Basic residues" evidence="1">
    <location>
        <begin position="67"/>
        <end position="92"/>
    </location>
</feature>
<evidence type="ECO:0000256" key="1">
    <source>
        <dbReference type="SAM" id="MobiDB-lite"/>
    </source>
</evidence>
<evidence type="ECO:0000313" key="2">
    <source>
        <dbReference type="EMBL" id="ORX46953.1"/>
    </source>
</evidence>
<reference evidence="2 3" key="1">
    <citation type="submission" date="2016-08" db="EMBL/GenBank/DDBJ databases">
        <title>A Parts List for Fungal Cellulosomes Revealed by Comparative Genomics.</title>
        <authorList>
            <consortium name="DOE Joint Genome Institute"/>
            <person name="Haitjema C.H."/>
            <person name="Gilmore S.P."/>
            <person name="Henske J.K."/>
            <person name="Solomon K.V."/>
            <person name="De Groot R."/>
            <person name="Kuo A."/>
            <person name="Mondo S.J."/>
            <person name="Salamov A.A."/>
            <person name="Labutti K."/>
            <person name="Zhao Z."/>
            <person name="Chiniquy J."/>
            <person name="Barry K."/>
            <person name="Brewer H.M."/>
            <person name="Purvine S.O."/>
            <person name="Wright A.T."/>
            <person name="Boxma B."/>
            <person name="Van Alen T."/>
            <person name="Hackstein J.H."/>
            <person name="Baker S.E."/>
            <person name="Grigoriev I.V."/>
            <person name="O'Malley M.A."/>
        </authorList>
    </citation>
    <scope>NUCLEOTIDE SEQUENCE [LARGE SCALE GENOMIC DNA]</scope>
    <source>
        <strain evidence="2 3">S4</strain>
    </source>
</reference>
<protein>
    <submittedName>
        <fullName evidence="2">Uncharacterized protein</fullName>
    </submittedName>
</protein>
<feature type="region of interest" description="Disordered" evidence="1">
    <location>
        <begin position="11"/>
        <end position="92"/>
    </location>
</feature>
<dbReference type="STRING" id="1754192.A0A1Y1V6B8"/>
<name>A0A1Y1V6B8_9FUNG</name>
<organism evidence="2 3">
    <name type="scientific">Anaeromyces robustus</name>
    <dbReference type="NCBI Taxonomy" id="1754192"/>
    <lineage>
        <taxon>Eukaryota</taxon>
        <taxon>Fungi</taxon>
        <taxon>Fungi incertae sedis</taxon>
        <taxon>Chytridiomycota</taxon>
        <taxon>Chytridiomycota incertae sedis</taxon>
        <taxon>Neocallimastigomycetes</taxon>
        <taxon>Neocallimastigales</taxon>
        <taxon>Neocallimastigaceae</taxon>
        <taxon>Anaeromyces</taxon>
    </lineage>
</organism>
<reference evidence="2 3" key="2">
    <citation type="submission" date="2016-08" db="EMBL/GenBank/DDBJ databases">
        <title>Pervasive Adenine N6-methylation of Active Genes in Fungi.</title>
        <authorList>
            <consortium name="DOE Joint Genome Institute"/>
            <person name="Mondo S.J."/>
            <person name="Dannebaum R.O."/>
            <person name="Kuo R.C."/>
            <person name="Labutti K."/>
            <person name="Haridas S."/>
            <person name="Kuo A."/>
            <person name="Salamov A."/>
            <person name="Ahrendt S.R."/>
            <person name="Lipzen A."/>
            <person name="Sullivan W."/>
            <person name="Andreopoulos W.B."/>
            <person name="Clum A."/>
            <person name="Lindquist E."/>
            <person name="Daum C."/>
            <person name="Ramamoorthy G.K."/>
            <person name="Gryganskyi A."/>
            <person name="Culley D."/>
            <person name="Magnuson J.K."/>
            <person name="James T.Y."/>
            <person name="O'Malley M.A."/>
            <person name="Stajich J.E."/>
            <person name="Spatafora J.W."/>
            <person name="Visel A."/>
            <person name="Grigoriev I.V."/>
        </authorList>
    </citation>
    <scope>NUCLEOTIDE SEQUENCE [LARGE SCALE GENOMIC DNA]</scope>
    <source>
        <strain evidence="2 3">S4</strain>
    </source>
</reference>